<protein>
    <submittedName>
        <fullName evidence="2">L-ascorbate metabolism protein UlaG, beta-lactamase superfamily</fullName>
    </submittedName>
</protein>
<evidence type="ECO:0000259" key="1">
    <source>
        <dbReference type="SMART" id="SM00849"/>
    </source>
</evidence>
<dbReference type="PANTHER" id="PTHR43546:SF3">
    <property type="entry name" value="UPF0173 METAL-DEPENDENT HYDROLASE MJ1163"/>
    <property type="match status" value="1"/>
</dbReference>
<dbReference type="Gene3D" id="3.60.15.10">
    <property type="entry name" value="Ribonuclease Z/Hydroxyacylglutathione hydrolase-like"/>
    <property type="match status" value="1"/>
</dbReference>
<evidence type="ECO:0000313" key="3">
    <source>
        <dbReference type="Proteomes" id="UP000198815"/>
    </source>
</evidence>
<dbReference type="Proteomes" id="UP000198815">
    <property type="component" value="Unassembled WGS sequence"/>
</dbReference>
<dbReference type="InterPro" id="IPR001279">
    <property type="entry name" value="Metallo-B-lactamas"/>
</dbReference>
<dbReference type="SMART" id="SM00849">
    <property type="entry name" value="Lactamase_B"/>
    <property type="match status" value="1"/>
</dbReference>
<gene>
    <name evidence="2" type="ORF">SAMN05443377_10167</name>
</gene>
<keyword evidence="3" id="KW-1185">Reference proteome</keyword>
<dbReference type="InterPro" id="IPR050114">
    <property type="entry name" value="UPF0173_UPF0282_UlaG_hydrolase"/>
</dbReference>
<dbReference type="RefSeq" id="WP_091966514.1">
    <property type="nucleotide sequence ID" value="NZ_FOGZ01000001.1"/>
</dbReference>
<dbReference type="EMBL" id="FOGZ01000001">
    <property type="protein sequence ID" value="SER48018.1"/>
    <property type="molecule type" value="Genomic_DNA"/>
</dbReference>
<dbReference type="Pfam" id="PF13483">
    <property type="entry name" value="Lactamase_B_3"/>
    <property type="match status" value="1"/>
</dbReference>
<name>A0A1H9PIL1_9ACTN</name>
<feature type="domain" description="Metallo-beta-lactamase" evidence="1">
    <location>
        <begin position="7"/>
        <end position="177"/>
    </location>
</feature>
<proteinExistence type="predicted"/>
<evidence type="ECO:0000313" key="2">
    <source>
        <dbReference type="EMBL" id="SER48018.1"/>
    </source>
</evidence>
<dbReference type="SUPFAM" id="SSF56281">
    <property type="entry name" value="Metallo-hydrolase/oxidoreductase"/>
    <property type="match status" value="1"/>
</dbReference>
<dbReference type="OrthoDB" id="3190691at2"/>
<dbReference type="STRING" id="64702.SAMN05443377_10167"/>
<dbReference type="AlphaFoldDB" id="A0A1H9PIL1"/>
<sequence>MEITHLGHSCVLVEAGGARVLIDPGCFSSGWSQLDDLDAVFVTHQHADHADPVALPPFAAAHPQLPFYVERSVPSQVELADAHLLTVDETVAVKSLRVWVVGGNHAVIHPDIPRVGNLGLVISAPEEPTVFHPGDCLDVTPDGVDVLLVPLMAPWEKVGETIDFVRAVDAPQVMPIHDGLLNERGLEMLTGHLTRLTRSQIVSVRDSRPWTPRFER</sequence>
<reference evidence="2 3" key="1">
    <citation type="submission" date="2016-10" db="EMBL/GenBank/DDBJ databases">
        <authorList>
            <person name="de Groot N.N."/>
        </authorList>
    </citation>
    <scope>NUCLEOTIDE SEQUENCE [LARGE SCALE GENOMIC DNA]</scope>
    <source>
        <strain evidence="2 3">DSM 16859</strain>
    </source>
</reference>
<dbReference type="PANTHER" id="PTHR43546">
    <property type="entry name" value="UPF0173 METAL-DEPENDENT HYDROLASE MJ1163-RELATED"/>
    <property type="match status" value="1"/>
</dbReference>
<organism evidence="2 3">
    <name type="scientific">Propionibacterium cyclohexanicum</name>
    <dbReference type="NCBI Taxonomy" id="64702"/>
    <lineage>
        <taxon>Bacteria</taxon>
        <taxon>Bacillati</taxon>
        <taxon>Actinomycetota</taxon>
        <taxon>Actinomycetes</taxon>
        <taxon>Propionibacteriales</taxon>
        <taxon>Propionibacteriaceae</taxon>
        <taxon>Propionibacterium</taxon>
    </lineage>
</organism>
<accession>A0A1H9PIL1</accession>
<dbReference type="InterPro" id="IPR036866">
    <property type="entry name" value="RibonucZ/Hydroxyglut_hydro"/>
</dbReference>